<dbReference type="RefSeq" id="WP_143878773.1">
    <property type="nucleotide sequence ID" value="NZ_BAABLZ010000001.1"/>
</dbReference>
<protein>
    <recommendedName>
        <fullName evidence="4">DUF4402 domain-containing protein</fullName>
    </recommendedName>
</protein>
<evidence type="ECO:0008006" key="4">
    <source>
        <dbReference type="Google" id="ProtNLM"/>
    </source>
</evidence>
<organism evidence="2 3">
    <name type="scientific">Pseudoluteimonas lycopersici</name>
    <dbReference type="NCBI Taxonomy" id="1324796"/>
    <lineage>
        <taxon>Bacteria</taxon>
        <taxon>Pseudomonadati</taxon>
        <taxon>Pseudomonadota</taxon>
        <taxon>Gammaproteobacteria</taxon>
        <taxon>Lysobacterales</taxon>
        <taxon>Lysobacteraceae</taxon>
        <taxon>Pseudoluteimonas</taxon>
    </lineage>
</organism>
<keyword evidence="3" id="KW-1185">Reference proteome</keyword>
<evidence type="ECO:0000256" key="1">
    <source>
        <dbReference type="SAM" id="SignalP"/>
    </source>
</evidence>
<keyword evidence="1" id="KW-0732">Signal</keyword>
<sequence>MKNARHATTFAITCLFAIGTIPQARAFVVNIIPTSTQAQIYLRVGDGAFNGTYSGGGTPAASATITRVSVSVPATAVGNAAAQAMTSNATQATSFYDGYAFCNLPAQVYIGGYNRGGLLGAGGNGMLTVTAPTNLTNAGGNTIPFSQISWISSGNGDTGAQPFPSGAFTGGTQTLASFPVNTWRESCHTFSYANANMVAAGTYNGQVTYTLSVP</sequence>
<evidence type="ECO:0000313" key="3">
    <source>
        <dbReference type="Proteomes" id="UP000315891"/>
    </source>
</evidence>
<evidence type="ECO:0000313" key="2">
    <source>
        <dbReference type="EMBL" id="QDQ73260.1"/>
    </source>
</evidence>
<proteinExistence type="predicted"/>
<accession>A0A516V403</accession>
<dbReference type="AlphaFoldDB" id="A0A516V403"/>
<gene>
    <name evidence="2" type="ORF">FNZ56_04955</name>
</gene>
<feature type="chain" id="PRO_5021804337" description="DUF4402 domain-containing protein" evidence="1">
    <location>
        <begin position="27"/>
        <end position="214"/>
    </location>
</feature>
<feature type="signal peptide" evidence="1">
    <location>
        <begin position="1"/>
        <end position="26"/>
    </location>
</feature>
<reference evidence="2 3" key="1">
    <citation type="submission" date="2019-07" db="EMBL/GenBank/DDBJ databases">
        <title>Lysobacter weifangensis sp. nov., isolated from bensulfuron-methyl contaminated farmland soil.</title>
        <authorList>
            <person name="Zhao H."/>
        </authorList>
    </citation>
    <scope>NUCLEOTIDE SEQUENCE [LARGE SCALE GENOMIC DNA]</scope>
    <source>
        <strain evidence="2 3">CC-Bw-6</strain>
    </source>
</reference>
<dbReference type="OrthoDB" id="8900331at2"/>
<dbReference type="EMBL" id="CP041742">
    <property type="protein sequence ID" value="QDQ73260.1"/>
    <property type="molecule type" value="Genomic_DNA"/>
</dbReference>
<dbReference type="Proteomes" id="UP000315891">
    <property type="component" value="Chromosome"/>
</dbReference>
<name>A0A516V403_9GAMM</name>